<dbReference type="AlphaFoldDB" id="A0A5B7H0B1"/>
<evidence type="ECO:0000313" key="3">
    <source>
        <dbReference type="Proteomes" id="UP000324222"/>
    </source>
</evidence>
<comment type="caution">
    <text evidence="2">The sequence shown here is derived from an EMBL/GenBank/DDBJ whole genome shotgun (WGS) entry which is preliminary data.</text>
</comment>
<organism evidence="2 3">
    <name type="scientific">Portunus trituberculatus</name>
    <name type="common">Swimming crab</name>
    <name type="synonym">Neptunus trituberculatus</name>
    <dbReference type="NCBI Taxonomy" id="210409"/>
    <lineage>
        <taxon>Eukaryota</taxon>
        <taxon>Metazoa</taxon>
        <taxon>Ecdysozoa</taxon>
        <taxon>Arthropoda</taxon>
        <taxon>Crustacea</taxon>
        <taxon>Multicrustacea</taxon>
        <taxon>Malacostraca</taxon>
        <taxon>Eumalacostraca</taxon>
        <taxon>Eucarida</taxon>
        <taxon>Decapoda</taxon>
        <taxon>Pleocyemata</taxon>
        <taxon>Brachyura</taxon>
        <taxon>Eubrachyura</taxon>
        <taxon>Portunoidea</taxon>
        <taxon>Portunidae</taxon>
        <taxon>Portuninae</taxon>
        <taxon>Portunus</taxon>
    </lineage>
</organism>
<proteinExistence type="predicted"/>
<evidence type="ECO:0000313" key="2">
    <source>
        <dbReference type="EMBL" id="MPC63329.1"/>
    </source>
</evidence>
<sequence>MSSCSISSFSSFTSCSGVSLVALRTAKSSTCVGSLRAAAWLSRALTVASATSPSLMTRQRSSSFSFSTSEFVTGSPPVQQHP</sequence>
<dbReference type="Proteomes" id="UP000324222">
    <property type="component" value="Unassembled WGS sequence"/>
</dbReference>
<dbReference type="EMBL" id="VSRR010020673">
    <property type="protein sequence ID" value="MPC63329.1"/>
    <property type="molecule type" value="Genomic_DNA"/>
</dbReference>
<keyword evidence="3" id="KW-1185">Reference proteome</keyword>
<feature type="compositionally biased region" description="Polar residues" evidence="1">
    <location>
        <begin position="50"/>
        <end position="60"/>
    </location>
</feature>
<protein>
    <submittedName>
        <fullName evidence="2">Uncharacterized protein</fullName>
    </submittedName>
</protein>
<feature type="compositionally biased region" description="Low complexity" evidence="1">
    <location>
        <begin position="61"/>
        <end position="71"/>
    </location>
</feature>
<reference evidence="2 3" key="1">
    <citation type="submission" date="2019-05" db="EMBL/GenBank/DDBJ databases">
        <title>Another draft genome of Portunus trituberculatus and its Hox gene families provides insights of decapod evolution.</title>
        <authorList>
            <person name="Jeong J.-H."/>
            <person name="Song I."/>
            <person name="Kim S."/>
            <person name="Choi T."/>
            <person name="Kim D."/>
            <person name="Ryu S."/>
            <person name="Kim W."/>
        </authorList>
    </citation>
    <scope>NUCLEOTIDE SEQUENCE [LARGE SCALE GENOMIC DNA]</scope>
    <source>
        <tissue evidence="2">Muscle</tissue>
    </source>
</reference>
<name>A0A5B7H0B1_PORTR</name>
<feature type="region of interest" description="Disordered" evidence="1">
    <location>
        <begin position="50"/>
        <end position="82"/>
    </location>
</feature>
<evidence type="ECO:0000256" key="1">
    <source>
        <dbReference type="SAM" id="MobiDB-lite"/>
    </source>
</evidence>
<accession>A0A5B7H0B1</accession>
<gene>
    <name evidence="2" type="ORF">E2C01_057427</name>
</gene>